<proteinExistence type="predicted"/>
<keyword evidence="2" id="KW-1185">Reference proteome</keyword>
<dbReference type="Gene3D" id="3.40.50.1580">
    <property type="entry name" value="Nucleoside phosphorylase domain"/>
    <property type="match status" value="1"/>
</dbReference>
<dbReference type="AlphaFoldDB" id="A0A8G0LCQ9"/>
<dbReference type="InterPro" id="IPR053137">
    <property type="entry name" value="NLR-like"/>
</dbReference>
<dbReference type="PANTHER" id="PTHR46082">
    <property type="entry name" value="ATP/GTP-BINDING PROTEIN-RELATED"/>
    <property type="match status" value="1"/>
</dbReference>
<evidence type="ECO:0008006" key="3">
    <source>
        <dbReference type="Google" id="ProtNLM"/>
    </source>
</evidence>
<dbReference type="InterPro" id="IPR035994">
    <property type="entry name" value="Nucleoside_phosphorylase_sf"/>
</dbReference>
<evidence type="ECO:0000313" key="1">
    <source>
        <dbReference type="EMBL" id="QYS99716.1"/>
    </source>
</evidence>
<dbReference type="GO" id="GO:0009116">
    <property type="term" value="P:nucleoside metabolic process"/>
    <property type="evidence" value="ECO:0007669"/>
    <property type="project" value="InterPro"/>
</dbReference>
<protein>
    <recommendedName>
        <fullName evidence="3">Nucleoside phosphorylase domain-containing protein</fullName>
    </recommendedName>
</protein>
<dbReference type="GO" id="GO:0003824">
    <property type="term" value="F:catalytic activity"/>
    <property type="evidence" value="ECO:0007669"/>
    <property type="project" value="InterPro"/>
</dbReference>
<dbReference type="EMBL" id="CP075866">
    <property type="protein sequence ID" value="QYS99716.1"/>
    <property type="molecule type" value="Genomic_DNA"/>
</dbReference>
<name>A0A8G0LCQ9_9HYPO</name>
<dbReference type="Proteomes" id="UP000826661">
    <property type="component" value="Chromosome III"/>
</dbReference>
<accession>A0A8G0LCQ9</accession>
<dbReference type="SUPFAM" id="SSF53167">
    <property type="entry name" value="Purine and uridine phosphorylases"/>
    <property type="match status" value="1"/>
</dbReference>
<gene>
    <name evidence="1" type="ORF">H0G86_006835</name>
</gene>
<dbReference type="PANTHER" id="PTHR46082:SF11">
    <property type="entry name" value="AAA+ ATPASE DOMAIN-CONTAINING PROTEIN-RELATED"/>
    <property type="match status" value="1"/>
</dbReference>
<evidence type="ECO:0000313" key="2">
    <source>
        <dbReference type="Proteomes" id="UP000826661"/>
    </source>
</evidence>
<sequence length="398" mass="43932">MTTTKPRSVDEYMIGWICTLPVEWIAASGMLDDIHFSIEKPSNDLNNYNMGSIYGCNVVIACPPNEEIGNASAATIVAGRMKSTFPQIRIVLLVGIGSGVPPKVNLGDVVVGTSVGKEPGLVQWDTGKVKGNGSFERIGSLNPLPHQLLKALETTENAHGWLRTTCIYSYFEKLQKKWPELVSRYLRSDSIDDTLILAKADYSNVNKSTTCDRDDGEGEKYCRCRGKAMNVKMDHTKGQVHFGLIASGNQVIEDAELRDKLKKDLDGDVLCVETQATGLAEIVPCLVIRGICDYADSHKNKDWHEHAAAMAAAVAKEVVEFLLEEIEQEPLAMDVIDKVLISSARNDLPQLITADADRELQRFGLTLSLAQMLQDKQQIDKTQQLLSQKNTQLKEIKG</sequence>
<reference evidence="1 2" key="1">
    <citation type="journal article" date="2021" name="BMC Genomics">
        <title>Telomere-to-telomere genome assembly of asparaginase-producing Trichoderma simmonsii.</title>
        <authorList>
            <person name="Chung D."/>
            <person name="Kwon Y.M."/>
            <person name="Yang Y."/>
        </authorList>
    </citation>
    <scope>NUCLEOTIDE SEQUENCE [LARGE SCALE GENOMIC DNA]</scope>
    <source>
        <strain evidence="1 2">GH-Sj1</strain>
    </source>
</reference>
<organism evidence="1 2">
    <name type="scientific">Trichoderma simmonsii</name>
    <dbReference type="NCBI Taxonomy" id="1491479"/>
    <lineage>
        <taxon>Eukaryota</taxon>
        <taxon>Fungi</taxon>
        <taxon>Dikarya</taxon>
        <taxon>Ascomycota</taxon>
        <taxon>Pezizomycotina</taxon>
        <taxon>Sordariomycetes</taxon>
        <taxon>Hypocreomycetidae</taxon>
        <taxon>Hypocreales</taxon>
        <taxon>Hypocreaceae</taxon>
        <taxon>Trichoderma</taxon>
    </lineage>
</organism>